<dbReference type="Proteomes" id="UP001367771">
    <property type="component" value="Unassembled WGS sequence"/>
</dbReference>
<keyword evidence="2" id="KW-1185">Reference proteome</keyword>
<accession>A0ABU8H425</accession>
<dbReference type="EMBL" id="JBBBDM010000004">
    <property type="protein sequence ID" value="MEI5687747.1"/>
    <property type="molecule type" value="Genomic_DNA"/>
</dbReference>
<reference evidence="1 2" key="1">
    <citation type="journal article" date="2013" name="Int. J. Syst. Evol. Microbiol.">
        <title>Sphingomonas kyungheensis sp. nov., a bacterium with ginsenoside-converting activity isolated from soil of a ginseng field.</title>
        <authorList>
            <person name="Son H.M."/>
            <person name="Yang J.E."/>
            <person name="Park Y."/>
            <person name="Han C.K."/>
            <person name="Kim S.G."/>
            <person name="Kook M."/>
            <person name="Yi T.H."/>
        </authorList>
    </citation>
    <scope>NUCLEOTIDE SEQUENCE [LARGE SCALE GENOMIC DNA]</scope>
    <source>
        <strain evidence="1 2">LMG 26582</strain>
    </source>
</reference>
<evidence type="ECO:0000313" key="2">
    <source>
        <dbReference type="Proteomes" id="UP001367771"/>
    </source>
</evidence>
<dbReference type="RefSeq" id="WP_336545385.1">
    <property type="nucleotide sequence ID" value="NZ_JBBBDM010000004.1"/>
</dbReference>
<protein>
    <submittedName>
        <fullName evidence="1">Uncharacterized protein</fullName>
    </submittedName>
</protein>
<proteinExistence type="predicted"/>
<evidence type="ECO:0000313" key="1">
    <source>
        <dbReference type="EMBL" id="MEI5687747.1"/>
    </source>
</evidence>
<sequence>MTWNYRIIDFGDHLALHEVHYDEAGKPTSYTAEPATFVVDPDCGHEIVSELTMALQDATSKPVLAVGEFN</sequence>
<comment type="caution">
    <text evidence="1">The sequence shown here is derived from an EMBL/GenBank/DDBJ whole genome shotgun (WGS) entry which is preliminary data.</text>
</comment>
<gene>
    <name evidence="1" type="ORF">V8201_11720</name>
</gene>
<name>A0ABU8H425_9SPHN</name>
<organism evidence="1 2">
    <name type="scientific">Sphingomonas kyungheensis</name>
    <dbReference type="NCBI Taxonomy" id="1069987"/>
    <lineage>
        <taxon>Bacteria</taxon>
        <taxon>Pseudomonadati</taxon>
        <taxon>Pseudomonadota</taxon>
        <taxon>Alphaproteobacteria</taxon>
        <taxon>Sphingomonadales</taxon>
        <taxon>Sphingomonadaceae</taxon>
        <taxon>Sphingomonas</taxon>
    </lineage>
</organism>